<dbReference type="Gene3D" id="1.10.1050.10">
    <property type="entry name" value="Ribosomal Protein S4 Delta 41, Chain A, domain 1"/>
    <property type="match status" value="1"/>
</dbReference>
<sequence length="275" mass="30846">MPVDYKLRNLRRLFGNANFLRVNADGGSAGKHASGRRRGEATGAAASAEGKEDGSGKRERRTKVPGGIPRAFFSEQPPRPVRNKSAGGQLFTTHLFEKQKMKLYYGAMGDKKFKRYVDEARNCRRNTDAMLLRLLELRLDTFLYRTGLVKTPMQGRQWINHAQILVNGRPVNMKGNRLRPGDVVSVRDRHQEHALKASREAAELRAKLGLGASWILSDPDPAGMLPWMEIDRSGLAAVLVREPTDDEARAMARAALFPYIRDAKLNPHAAMRAYR</sequence>
<dbReference type="Pfam" id="PF01479">
    <property type="entry name" value="S4"/>
    <property type="match status" value="1"/>
</dbReference>
<evidence type="ECO:0000256" key="6">
    <source>
        <dbReference type="PROSITE-ProRule" id="PRU00182"/>
    </source>
</evidence>
<dbReference type="InterPro" id="IPR036986">
    <property type="entry name" value="S4_RNA-bd_sf"/>
</dbReference>
<dbReference type="CDD" id="cd00165">
    <property type="entry name" value="S4"/>
    <property type="match status" value="1"/>
</dbReference>
<evidence type="ECO:0000256" key="4">
    <source>
        <dbReference type="ARBA" id="ARBA00022980"/>
    </source>
</evidence>
<evidence type="ECO:0000256" key="1">
    <source>
        <dbReference type="ARBA" id="ARBA00007465"/>
    </source>
</evidence>
<evidence type="ECO:0000313" key="10">
    <source>
        <dbReference type="Proteomes" id="UP000012073"/>
    </source>
</evidence>
<dbReference type="STRING" id="2769.R7QFH5"/>
<dbReference type="EMBL" id="HG001780">
    <property type="protein sequence ID" value="CDF36483.1"/>
    <property type="molecule type" value="Genomic_DNA"/>
</dbReference>
<dbReference type="RefSeq" id="XP_005716302.1">
    <property type="nucleotide sequence ID" value="XM_005716245.1"/>
</dbReference>
<keyword evidence="2" id="KW-0699">rRNA-binding</keyword>
<dbReference type="Gramene" id="CDF36483">
    <property type="protein sequence ID" value="CDF36483"/>
    <property type="gene ID" value="CHC_T00004411001"/>
</dbReference>
<protein>
    <recommendedName>
        <fullName evidence="8">RNA-binding S4 domain-containing protein</fullName>
    </recommendedName>
</protein>
<evidence type="ECO:0000256" key="7">
    <source>
        <dbReference type="SAM" id="MobiDB-lite"/>
    </source>
</evidence>
<evidence type="ECO:0000256" key="5">
    <source>
        <dbReference type="ARBA" id="ARBA00023274"/>
    </source>
</evidence>
<gene>
    <name evidence="9" type="ORF">CHC_T00004411001</name>
</gene>
<dbReference type="OrthoDB" id="638at2759"/>
<reference evidence="10" key="1">
    <citation type="journal article" date="2013" name="Proc. Natl. Acad. Sci. U.S.A.">
        <title>Genome structure and metabolic features in the red seaweed Chondrus crispus shed light on evolution of the Archaeplastida.</title>
        <authorList>
            <person name="Collen J."/>
            <person name="Porcel B."/>
            <person name="Carre W."/>
            <person name="Ball S.G."/>
            <person name="Chaparro C."/>
            <person name="Tonon T."/>
            <person name="Barbeyron T."/>
            <person name="Michel G."/>
            <person name="Noel B."/>
            <person name="Valentin K."/>
            <person name="Elias M."/>
            <person name="Artiguenave F."/>
            <person name="Arun A."/>
            <person name="Aury J.M."/>
            <person name="Barbosa-Neto J.F."/>
            <person name="Bothwell J.H."/>
            <person name="Bouget F.Y."/>
            <person name="Brillet L."/>
            <person name="Cabello-Hurtado F."/>
            <person name="Capella-Gutierrez S."/>
            <person name="Charrier B."/>
            <person name="Cladiere L."/>
            <person name="Cock J.M."/>
            <person name="Coelho S.M."/>
            <person name="Colleoni C."/>
            <person name="Czjzek M."/>
            <person name="Da Silva C."/>
            <person name="Delage L."/>
            <person name="Denoeud F."/>
            <person name="Deschamps P."/>
            <person name="Dittami S.M."/>
            <person name="Gabaldon T."/>
            <person name="Gachon C.M."/>
            <person name="Groisillier A."/>
            <person name="Herve C."/>
            <person name="Jabbari K."/>
            <person name="Katinka M."/>
            <person name="Kloareg B."/>
            <person name="Kowalczyk N."/>
            <person name="Labadie K."/>
            <person name="Leblanc C."/>
            <person name="Lopez P.J."/>
            <person name="McLachlan D.H."/>
            <person name="Meslet-Cladiere L."/>
            <person name="Moustafa A."/>
            <person name="Nehr Z."/>
            <person name="Nyvall Collen P."/>
            <person name="Panaud O."/>
            <person name="Partensky F."/>
            <person name="Poulain J."/>
            <person name="Rensing S.A."/>
            <person name="Rousvoal S."/>
            <person name="Samson G."/>
            <person name="Symeonidi A."/>
            <person name="Weissenbach J."/>
            <person name="Zambounis A."/>
            <person name="Wincker P."/>
            <person name="Boyen C."/>
        </authorList>
    </citation>
    <scope>NUCLEOTIDE SEQUENCE [LARGE SCALE GENOMIC DNA]</scope>
    <source>
        <strain evidence="10">cv. Stackhouse</strain>
    </source>
</reference>
<dbReference type="GO" id="GO:0015935">
    <property type="term" value="C:small ribosomal subunit"/>
    <property type="evidence" value="ECO:0007669"/>
    <property type="project" value="TreeGrafter"/>
</dbReference>
<feature type="region of interest" description="Disordered" evidence="7">
    <location>
        <begin position="24"/>
        <end position="84"/>
    </location>
</feature>
<dbReference type="PROSITE" id="PS50889">
    <property type="entry name" value="S4"/>
    <property type="match status" value="1"/>
</dbReference>
<dbReference type="GeneID" id="17324002"/>
<comment type="similarity">
    <text evidence="1">Belongs to the universal ribosomal protein uS4 family.</text>
</comment>
<dbReference type="InterPro" id="IPR022801">
    <property type="entry name" value="Ribosomal_uS4"/>
</dbReference>
<dbReference type="Gene3D" id="3.10.290.10">
    <property type="entry name" value="RNA-binding S4 domain"/>
    <property type="match status" value="1"/>
</dbReference>
<evidence type="ECO:0000313" key="9">
    <source>
        <dbReference type="EMBL" id="CDF36483.1"/>
    </source>
</evidence>
<keyword evidence="3 6" id="KW-0694">RNA-binding</keyword>
<dbReference type="SUPFAM" id="SSF55174">
    <property type="entry name" value="Alpha-L RNA-binding motif"/>
    <property type="match status" value="1"/>
</dbReference>
<dbReference type="OMA" id="QWINHAQ"/>
<keyword evidence="4" id="KW-0689">Ribosomal protein</keyword>
<keyword evidence="10" id="KW-1185">Reference proteome</keyword>
<dbReference type="GO" id="GO:0003735">
    <property type="term" value="F:structural constituent of ribosome"/>
    <property type="evidence" value="ECO:0007669"/>
    <property type="project" value="TreeGrafter"/>
</dbReference>
<dbReference type="Proteomes" id="UP000012073">
    <property type="component" value="Unassembled WGS sequence"/>
</dbReference>
<evidence type="ECO:0000256" key="3">
    <source>
        <dbReference type="ARBA" id="ARBA00022884"/>
    </source>
</evidence>
<accession>R7QFH5</accession>
<dbReference type="PANTHER" id="PTHR11831">
    <property type="entry name" value="30S 40S RIBOSOMAL PROTEIN"/>
    <property type="match status" value="1"/>
</dbReference>
<dbReference type="GO" id="GO:0042274">
    <property type="term" value="P:ribosomal small subunit biogenesis"/>
    <property type="evidence" value="ECO:0007669"/>
    <property type="project" value="TreeGrafter"/>
</dbReference>
<name>R7QFH5_CHOCR</name>
<dbReference type="AlphaFoldDB" id="R7QFH5"/>
<dbReference type="InterPro" id="IPR002942">
    <property type="entry name" value="S4_RNA-bd"/>
</dbReference>
<proteinExistence type="inferred from homology"/>
<dbReference type="GO" id="GO:0019843">
    <property type="term" value="F:rRNA binding"/>
    <property type="evidence" value="ECO:0007669"/>
    <property type="project" value="UniProtKB-KW"/>
</dbReference>
<organism evidence="9 10">
    <name type="scientific">Chondrus crispus</name>
    <name type="common">Carrageen Irish moss</name>
    <name type="synonym">Polymorpha crispa</name>
    <dbReference type="NCBI Taxonomy" id="2769"/>
    <lineage>
        <taxon>Eukaryota</taxon>
        <taxon>Rhodophyta</taxon>
        <taxon>Florideophyceae</taxon>
        <taxon>Rhodymeniophycidae</taxon>
        <taxon>Gigartinales</taxon>
        <taxon>Gigartinaceae</taxon>
        <taxon>Chondrus</taxon>
    </lineage>
</organism>
<dbReference type="SMART" id="SM00363">
    <property type="entry name" value="S4"/>
    <property type="match status" value="1"/>
</dbReference>
<keyword evidence="5" id="KW-0687">Ribonucleoprotein</keyword>
<evidence type="ECO:0000259" key="8">
    <source>
        <dbReference type="SMART" id="SM00363"/>
    </source>
</evidence>
<feature type="domain" description="RNA-binding S4" evidence="8">
    <location>
        <begin position="137"/>
        <end position="205"/>
    </location>
</feature>
<dbReference type="KEGG" id="ccp:CHC_T00004411001"/>
<evidence type="ECO:0000256" key="2">
    <source>
        <dbReference type="ARBA" id="ARBA00022730"/>
    </source>
</evidence>
<dbReference type="PANTHER" id="PTHR11831:SF4">
    <property type="entry name" value="SMALL RIBOSOMAL SUBUNIT PROTEIN US4M"/>
    <property type="match status" value="1"/>
</dbReference>